<gene>
    <name evidence="2" type="ORF">O3P69_018025</name>
</gene>
<feature type="compositionally biased region" description="Basic and acidic residues" evidence="1">
    <location>
        <begin position="79"/>
        <end position="95"/>
    </location>
</feature>
<evidence type="ECO:0000256" key="1">
    <source>
        <dbReference type="SAM" id="MobiDB-lite"/>
    </source>
</evidence>
<dbReference type="SUPFAM" id="SSF50156">
    <property type="entry name" value="PDZ domain-like"/>
    <property type="match status" value="1"/>
</dbReference>
<feature type="compositionally biased region" description="Acidic residues" evidence="1">
    <location>
        <begin position="16"/>
        <end position="27"/>
    </location>
</feature>
<evidence type="ECO:0008006" key="4">
    <source>
        <dbReference type="Google" id="ProtNLM"/>
    </source>
</evidence>
<feature type="region of interest" description="Disordered" evidence="1">
    <location>
        <begin position="1"/>
        <end position="113"/>
    </location>
</feature>
<feature type="compositionally biased region" description="Low complexity" evidence="1">
    <location>
        <begin position="140"/>
        <end position="155"/>
    </location>
</feature>
<protein>
    <recommendedName>
        <fullName evidence="4">PDZ domain-containing protein</fullName>
    </recommendedName>
</protein>
<dbReference type="Proteomes" id="UP001487740">
    <property type="component" value="Unassembled WGS sequence"/>
</dbReference>
<comment type="caution">
    <text evidence="2">The sequence shown here is derived from an EMBL/GenBank/DDBJ whole genome shotgun (WGS) entry which is preliminary data.</text>
</comment>
<dbReference type="InterPro" id="IPR036034">
    <property type="entry name" value="PDZ_sf"/>
</dbReference>
<sequence>MAEWRPVNIATITEEKVEEEEVGEDGMVETIISPTKKQPSGGESSQPSASTAHTEDGKEPRPSPERQSSLVEKEVEEGLDSKQASDEKENRRPSLERPSSLVEKEVEEGEDSKQAISTILSTISFDSDLTTVAPARTTLPRNHPAAPRQAAPRSRTLPRTGSRASGFTMNLSEKFVTELGFYDPNGSGEPLLSPVILLGVFLATDQVLGDHSIYKVSPVSPLAALKIRPQDRLLKINGVSLQGWSHACVVDYVKSLTLSAAATATATDADTPTDIMLSMEFRRSGRNVRSPQEAPTSKILDATLRIRRKRATVTAVQEREMCVRYRTTVSRCLKEAQKGLYVSISLSSSGVAGLVTRANNNDGAGQFLFHTFDVSSTASSPDLNGRGGGGASGGVGQGEVVVVESDACRSWYLHASSPTCVALMYSSSLEPQALTEKDVRFFILVPLPGDNHLFRIQNLSTGSFLSVVPDCLSLVARDVDGTLPNSTVFYVLNC</sequence>
<evidence type="ECO:0000313" key="3">
    <source>
        <dbReference type="Proteomes" id="UP001487740"/>
    </source>
</evidence>
<proteinExistence type="predicted"/>
<reference evidence="2 3" key="1">
    <citation type="submission" date="2023-03" db="EMBL/GenBank/DDBJ databases">
        <title>High-quality genome of Scylla paramamosain provides insights in environmental adaptation.</title>
        <authorList>
            <person name="Zhang L."/>
        </authorList>
    </citation>
    <scope>NUCLEOTIDE SEQUENCE [LARGE SCALE GENOMIC DNA]</scope>
    <source>
        <strain evidence="2">LZ_2023a</strain>
        <tissue evidence="2">Muscle</tissue>
    </source>
</reference>
<dbReference type="EMBL" id="JARAKH010000030">
    <property type="protein sequence ID" value="KAK8387079.1"/>
    <property type="molecule type" value="Genomic_DNA"/>
</dbReference>
<feature type="region of interest" description="Disordered" evidence="1">
    <location>
        <begin position="137"/>
        <end position="163"/>
    </location>
</feature>
<name>A0AAW0TH94_SCYPA</name>
<accession>A0AAW0TH94</accession>
<feature type="compositionally biased region" description="Basic and acidic residues" evidence="1">
    <location>
        <begin position="53"/>
        <end position="64"/>
    </location>
</feature>
<dbReference type="CDD" id="cd00136">
    <property type="entry name" value="PDZ_canonical"/>
    <property type="match status" value="1"/>
</dbReference>
<keyword evidence="3" id="KW-1185">Reference proteome</keyword>
<organism evidence="2 3">
    <name type="scientific">Scylla paramamosain</name>
    <name type="common">Mud crab</name>
    <dbReference type="NCBI Taxonomy" id="85552"/>
    <lineage>
        <taxon>Eukaryota</taxon>
        <taxon>Metazoa</taxon>
        <taxon>Ecdysozoa</taxon>
        <taxon>Arthropoda</taxon>
        <taxon>Crustacea</taxon>
        <taxon>Multicrustacea</taxon>
        <taxon>Malacostraca</taxon>
        <taxon>Eumalacostraca</taxon>
        <taxon>Eucarida</taxon>
        <taxon>Decapoda</taxon>
        <taxon>Pleocyemata</taxon>
        <taxon>Brachyura</taxon>
        <taxon>Eubrachyura</taxon>
        <taxon>Portunoidea</taxon>
        <taxon>Portunidae</taxon>
        <taxon>Portuninae</taxon>
        <taxon>Scylla</taxon>
    </lineage>
</organism>
<dbReference type="Gene3D" id="2.30.42.10">
    <property type="match status" value="1"/>
</dbReference>
<evidence type="ECO:0000313" key="2">
    <source>
        <dbReference type="EMBL" id="KAK8387079.1"/>
    </source>
</evidence>
<dbReference type="AlphaFoldDB" id="A0AAW0TH94"/>
<feature type="compositionally biased region" description="Polar residues" evidence="1">
    <location>
        <begin position="32"/>
        <end position="52"/>
    </location>
</feature>